<evidence type="ECO:0000256" key="1">
    <source>
        <dbReference type="SAM" id="MobiDB-lite"/>
    </source>
</evidence>
<gene>
    <name evidence="3" type="ORF">SAMN06265368_3003</name>
</gene>
<name>A0A285PF99_9HYPH</name>
<dbReference type="InterPro" id="IPR024399">
    <property type="entry name" value="DUF2628"/>
</dbReference>
<evidence type="ECO:0008006" key="5">
    <source>
        <dbReference type="Google" id="ProtNLM"/>
    </source>
</evidence>
<proteinExistence type="predicted"/>
<dbReference type="EMBL" id="OBEL01000003">
    <property type="protein sequence ID" value="SNZ19907.1"/>
    <property type="molecule type" value="Genomic_DNA"/>
</dbReference>
<evidence type="ECO:0000313" key="4">
    <source>
        <dbReference type="Proteomes" id="UP000219439"/>
    </source>
</evidence>
<dbReference type="Pfam" id="PF10947">
    <property type="entry name" value="DUF2628"/>
    <property type="match status" value="1"/>
</dbReference>
<feature type="transmembrane region" description="Helical" evidence="2">
    <location>
        <begin position="72"/>
        <end position="94"/>
    </location>
</feature>
<organism evidence="3 4">
    <name type="scientific">Cohaesibacter gelatinilyticus</name>
    <dbReference type="NCBI Taxonomy" id="372072"/>
    <lineage>
        <taxon>Bacteria</taxon>
        <taxon>Pseudomonadati</taxon>
        <taxon>Pseudomonadota</taxon>
        <taxon>Alphaproteobacteria</taxon>
        <taxon>Hyphomicrobiales</taxon>
        <taxon>Cohaesibacteraceae</taxon>
    </lineage>
</organism>
<dbReference type="AlphaFoldDB" id="A0A285PF99"/>
<feature type="transmembrane region" description="Helical" evidence="2">
    <location>
        <begin position="24"/>
        <end position="42"/>
    </location>
</feature>
<sequence length="175" mass="19606">MPAFSIYEKPNQPLEQTIDEAVMVAHRFSYLIFLVPAIWMLIKRLWLPLLAYILVSVGLALLDGLIPLWTSMLVSLIIAIWIAAEAPNLMGWALKRRGYEEVGLIYADNLEHCEARYIHARTHPADLMSTGSDGSGDPNNPNLLPWQEPKTPSVMPTQKDQDQPVIGLFPTSENA</sequence>
<evidence type="ECO:0000313" key="3">
    <source>
        <dbReference type="EMBL" id="SNZ19907.1"/>
    </source>
</evidence>
<reference evidence="3 4" key="1">
    <citation type="submission" date="2017-09" db="EMBL/GenBank/DDBJ databases">
        <authorList>
            <person name="Ehlers B."/>
            <person name="Leendertz F.H."/>
        </authorList>
    </citation>
    <scope>NUCLEOTIDE SEQUENCE [LARGE SCALE GENOMIC DNA]</scope>
    <source>
        <strain evidence="3 4">DSM 18289</strain>
    </source>
</reference>
<dbReference type="OrthoDB" id="7285394at2"/>
<feature type="region of interest" description="Disordered" evidence="1">
    <location>
        <begin position="128"/>
        <end position="175"/>
    </location>
</feature>
<protein>
    <recommendedName>
        <fullName evidence="5">DUF2628 domain-containing protein</fullName>
    </recommendedName>
</protein>
<feature type="compositionally biased region" description="Polar residues" evidence="1">
    <location>
        <begin position="129"/>
        <end position="142"/>
    </location>
</feature>
<dbReference type="RefSeq" id="WP_097154270.1">
    <property type="nucleotide sequence ID" value="NZ_OBEL01000003.1"/>
</dbReference>
<accession>A0A285PF99</accession>
<dbReference type="Proteomes" id="UP000219439">
    <property type="component" value="Unassembled WGS sequence"/>
</dbReference>
<evidence type="ECO:0000256" key="2">
    <source>
        <dbReference type="SAM" id="Phobius"/>
    </source>
</evidence>
<keyword evidence="2" id="KW-1133">Transmembrane helix</keyword>
<keyword evidence="2" id="KW-0812">Transmembrane</keyword>
<keyword evidence="2" id="KW-0472">Membrane</keyword>
<keyword evidence="4" id="KW-1185">Reference proteome</keyword>